<dbReference type="Proteomes" id="UP001060085">
    <property type="component" value="Linkage Group LG05"/>
</dbReference>
<protein>
    <submittedName>
        <fullName evidence="1">Uncharacterized protein</fullName>
    </submittedName>
</protein>
<name>A0ACC0AJT3_CATRO</name>
<dbReference type="EMBL" id="CM044705">
    <property type="protein sequence ID" value="KAI5660697.1"/>
    <property type="molecule type" value="Genomic_DNA"/>
</dbReference>
<sequence length="341" mass="38397">MISERWKLLSGEENWKNLLEPLDIDLRRYIIHYGERAEATYDTFNNQKVSRFAGSSIYAETHLFDCVGLLQGNPFKYNAVKYLYATSKIGVADGFIMKPLAKNAEMEESNWIGYVAVATDEGKNELGRRDILIAWRGTVRAIEWAKDFEFPLVSANEILGKNHHQQDEAYVHQGVLSIYTSFDSNSTYNKDSARDQVLKEVQKQVDALKDEEISITITGHSLGAALATLNAADIVANGHNKTCLVSVFSFGSPLIGDSNFRDVFQSMQNLHLLQIRNVPDIVPLYPPLLGYSRVGEELYIDSRDSTYLKDGDFVTWHNLEASYLHTMAGTQGSKGGFHLER</sequence>
<keyword evidence="2" id="KW-1185">Reference proteome</keyword>
<evidence type="ECO:0000313" key="2">
    <source>
        <dbReference type="Proteomes" id="UP001060085"/>
    </source>
</evidence>
<evidence type="ECO:0000313" key="1">
    <source>
        <dbReference type="EMBL" id="KAI5660697.1"/>
    </source>
</evidence>
<organism evidence="1 2">
    <name type="scientific">Catharanthus roseus</name>
    <name type="common">Madagascar periwinkle</name>
    <name type="synonym">Vinca rosea</name>
    <dbReference type="NCBI Taxonomy" id="4058"/>
    <lineage>
        <taxon>Eukaryota</taxon>
        <taxon>Viridiplantae</taxon>
        <taxon>Streptophyta</taxon>
        <taxon>Embryophyta</taxon>
        <taxon>Tracheophyta</taxon>
        <taxon>Spermatophyta</taxon>
        <taxon>Magnoliopsida</taxon>
        <taxon>eudicotyledons</taxon>
        <taxon>Gunneridae</taxon>
        <taxon>Pentapetalae</taxon>
        <taxon>asterids</taxon>
        <taxon>lamiids</taxon>
        <taxon>Gentianales</taxon>
        <taxon>Apocynaceae</taxon>
        <taxon>Rauvolfioideae</taxon>
        <taxon>Vinceae</taxon>
        <taxon>Catharanthinae</taxon>
        <taxon>Catharanthus</taxon>
    </lineage>
</organism>
<reference evidence="2" key="1">
    <citation type="journal article" date="2023" name="Nat. Plants">
        <title>Single-cell RNA sequencing provides a high-resolution roadmap for understanding the multicellular compartmentation of specialized metabolism.</title>
        <authorList>
            <person name="Sun S."/>
            <person name="Shen X."/>
            <person name="Li Y."/>
            <person name="Li Y."/>
            <person name="Wang S."/>
            <person name="Li R."/>
            <person name="Zhang H."/>
            <person name="Shen G."/>
            <person name="Guo B."/>
            <person name="Wei J."/>
            <person name="Xu J."/>
            <person name="St-Pierre B."/>
            <person name="Chen S."/>
            <person name="Sun C."/>
        </authorList>
    </citation>
    <scope>NUCLEOTIDE SEQUENCE [LARGE SCALE GENOMIC DNA]</scope>
</reference>
<proteinExistence type="predicted"/>
<accession>A0ACC0AJT3</accession>
<gene>
    <name evidence="1" type="ORF">M9H77_20020</name>
</gene>
<comment type="caution">
    <text evidence="1">The sequence shown here is derived from an EMBL/GenBank/DDBJ whole genome shotgun (WGS) entry which is preliminary data.</text>
</comment>